<dbReference type="NCBIfam" id="NF033769">
    <property type="entry name" value="after_VWA_1"/>
    <property type="match status" value="1"/>
</dbReference>
<dbReference type="AlphaFoldDB" id="A0A9X4MA25"/>
<feature type="region of interest" description="Disordered" evidence="1">
    <location>
        <begin position="170"/>
        <end position="300"/>
    </location>
</feature>
<reference evidence="2" key="1">
    <citation type="submission" date="2019-05" db="EMBL/GenBank/DDBJ databases">
        <title>Whole genome sequencing of Pseudanabaena catenata USMAC16.</title>
        <authorList>
            <person name="Khan Z."/>
            <person name="Omar W.M."/>
            <person name="Convey P."/>
            <person name="Merican F."/>
            <person name="Najimudin N."/>
        </authorList>
    </citation>
    <scope>NUCLEOTIDE SEQUENCE</scope>
    <source>
        <strain evidence="2">USMAC16</strain>
    </source>
</reference>
<evidence type="ECO:0000313" key="2">
    <source>
        <dbReference type="EMBL" id="MDG3495543.1"/>
    </source>
</evidence>
<sequence length="438" mass="48056">MYSLEANILNRRYELPTCLLEVWTERSSLSEWRSQIVAQNLRFRLQLAQGRKAIEGNQQQIVNLIEAVTAYCDRWLAQDDFATLEHAIVVPKLSKLKLSTLQLFDLYESLELCANEFVILPNLVLEVRRFHPNWLKIMAGAIAIVGVSIGTIRLISSPFGEQRGYQIAATATSQPERVATTIPEDKSSNAAKSPSSPIPSHSSTPSQPSASGALPKVEVPSATLKDTNRQDINRQDNNRDSKSLESMDKVAIAPEPNISGTVGSDAASNRQRIDNRPSTLGSSAKIAPREQPRRLEVPNQAGLDSAAEISKPSSAAPMPLPSISAASRAANENTIATTNIKVLQIQSELPSDITTAFVRYIQSQKVAVVGTTITIELDVSGDRVQKISIDRQDTDRQNADHQDAILRAQNITSELEKVITEWRSPNAVTGKIRLVLQI</sequence>
<feature type="compositionally biased region" description="Basic and acidic residues" evidence="1">
    <location>
        <begin position="287"/>
        <end position="296"/>
    </location>
</feature>
<accession>A0A9X4MA25</accession>
<dbReference type="InterPro" id="IPR025569">
    <property type="entry name" value="DUF4335"/>
</dbReference>
<comment type="caution">
    <text evidence="2">The sequence shown here is derived from an EMBL/GenBank/DDBJ whole genome shotgun (WGS) entry which is preliminary data.</text>
</comment>
<evidence type="ECO:0000313" key="3">
    <source>
        <dbReference type="Proteomes" id="UP001152872"/>
    </source>
</evidence>
<evidence type="ECO:0000256" key="1">
    <source>
        <dbReference type="SAM" id="MobiDB-lite"/>
    </source>
</evidence>
<feature type="compositionally biased region" description="Basic and acidic residues" evidence="1">
    <location>
        <begin position="226"/>
        <end position="248"/>
    </location>
</feature>
<name>A0A9X4MA25_9CYAN</name>
<protein>
    <submittedName>
        <fullName evidence="2">DUF4335 domain-containing protein</fullName>
    </submittedName>
</protein>
<gene>
    <name evidence="2" type="ORF">FEV09_13385</name>
</gene>
<dbReference type="RefSeq" id="WP_009627674.1">
    <property type="nucleotide sequence ID" value="NZ_VBTY01000108.1"/>
</dbReference>
<dbReference type="Proteomes" id="UP001152872">
    <property type="component" value="Unassembled WGS sequence"/>
</dbReference>
<organism evidence="2 3">
    <name type="scientific">Pseudanabaena catenata USMAC16</name>
    <dbReference type="NCBI Taxonomy" id="1855837"/>
    <lineage>
        <taxon>Bacteria</taxon>
        <taxon>Bacillati</taxon>
        <taxon>Cyanobacteriota</taxon>
        <taxon>Cyanophyceae</taxon>
        <taxon>Pseudanabaenales</taxon>
        <taxon>Pseudanabaenaceae</taxon>
        <taxon>Pseudanabaena</taxon>
    </lineage>
</organism>
<proteinExistence type="predicted"/>
<feature type="compositionally biased region" description="Low complexity" evidence="1">
    <location>
        <begin position="188"/>
        <end position="213"/>
    </location>
</feature>
<feature type="compositionally biased region" description="Polar residues" evidence="1">
    <location>
        <begin position="258"/>
        <end position="282"/>
    </location>
</feature>
<dbReference type="EMBL" id="VBTY01000108">
    <property type="protein sequence ID" value="MDG3495543.1"/>
    <property type="molecule type" value="Genomic_DNA"/>
</dbReference>
<dbReference type="Pfam" id="PF14233">
    <property type="entry name" value="DUF4335"/>
    <property type="match status" value="1"/>
</dbReference>
<keyword evidence="3" id="KW-1185">Reference proteome</keyword>